<dbReference type="SUPFAM" id="SSF46955">
    <property type="entry name" value="Putative DNA-binding domain"/>
    <property type="match status" value="1"/>
</dbReference>
<keyword evidence="1" id="KW-0238">DNA-binding</keyword>
<comment type="caution">
    <text evidence="3">The sequence shown here is derived from an EMBL/GenBank/DDBJ whole genome shotgun (WGS) entry which is preliminary data.</text>
</comment>
<dbReference type="InterPro" id="IPR009061">
    <property type="entry name" value="DNA-bd_dom_put_sf"/>
</dbReference>
<keyword evidence="4" id="KW-1185">Reference proteome</keyword>
<reference evidence="4" key="1">
    <citation type="submission" date="2023-07" db="EMBL/GenBank/DDBJ databases">
        <title>30 novel species of actinomycetes from the DSMZ collection.</title>
        <authorList>
            <person name="Nouioui I."/>
        </authorList>
    </citation>
    <scope>NUCLEOTIDE SEQUENCE [LARGE SCALE GENOMIC DNA]</scope>
    <source>
        <strain evidence="4">DSM 44938</strain>
    </source>
</reference>
<evidence type="ECO:0000256" key="1">
    <source>
        <dbReference type="ARBA" id="ARBA00023125"/>
    </source>
</evidence>
<dbReference type="PANTHER" id="PTHR30204:SF58">
    <property type="entry name" value="HTH-TYPE TRANSCRIPTIONAL REGULATOR YFMP"/>
    <property type="match status" value="1"/>
</dbReference>
<proteinExistence type="predicted"/>
<dbReference type="InterPro" id="IPR000551">
    <property type="entry name" value="MerR-type_HTH_dom"/>
</dbReference>
<dbReference type="CDD" id="cd04766">
    <property type="entry name" value="HTH_HspR"/>
    <property type="match status" value="1"/>
</dbReference>
<dbReference type="PROSITE" id="PS00552">
    <property type="entry name" value="HTH_MERR_1"/>
    <property type="match status" value="1"/>
</dbReference>
<dbReference type="NCBIfam" id="NF047375">
    <property type="entry name" value="HeatShock_HspR"/>
    <property type="match status" value="1"/>
</dbReference>
<dbReference type="PROSITE" id="PS50937">
    <property type="entry name" value="HTH_MERR_2"/>
    <property type="match status" value="1"/>
</dbReference>
<dbReference type="EMBL" id="JAVREL010000012">
    <property type="protein sequence ID" value="MDT0344987.1"/>
    <property type="molecule type" value="Genomic_DNA"/>
</dbReference>
<evidence type="ECO:0000259" key="2">
    <source>
        <dbReference type="PROSITE" id="PS50937"/>
    </source>
</evidence>
<dbReference type="Proteomes" id="UP001183246">
    <property type="component" value="Unassembled WGS sequence"/>
</dbReference>
<name>A0ABU2MTM2_9ACTN</name>
<gene>
    <name evidence="3" type="ORF">RM590_20585</name>
</gene>
<dbReference type="RefSeq" id="WP_311706119.1">
    <property type="nucleotide sequence ID" value="NZ_JAVREL010000012.1"/>
</dbReference>
<sequence length="152" mass="16997">MNGRNGQNSNPYELTDETPVYVISVAAQLSGLHPQTLRQYDRLGLVCPDRTPGRGRRYSARDIQLLREVQRLSQDEGINLAGIKRIIELQTHVAALQAKVVELQQAVEGAAVAMRQREAQVHASYRRDLVPYQDVRQSAAIVVWRPDGNGGR</sequence>
<evidence type="ECO:0000313" key="3">
    <source>
        <dbReference type="EMBL" id="MDT0344987.1"/>
    </source>
</evidence>
<protein>
    <submittedName>
        <fullName evidence="3">Helix-turn-helix transcriptional regulator</fullName>
    </submittedName>
</protein>
<organism evidence="3 4">
    <name type="scientific">Streptomyces litchfieldiae</name>
    <dbReference type="NCBI Taxonomy" id="3075543"/>
    <lineage>
        <taxon>Bacteria</taxon>
        <taxon>Bacillati</taxon>
        <taxon>Actinomycetota</taxon>
        <taxon>Actinomycetes</taxon>
        <taxon>Kitasatosporales</taxon>
        <taxon>Streptomycetaceae</taxon>
        <taxon>Streptomyces</taxon>
    </lineage>
</organism>
<dbReference type="Gene3D" id="1.10.1660.10">
    <property type="match status" value="1"/>
</dbReference>
<dbReference type="SMART" id="SM00422">
    <property type="entry name" value="HTH_MERR"/>
    <property type="match status" value="1"/>
</dbReference>
<feature type="domain" description="HTH merR-type" evidence="2">
    <location>
        <begin position="20"/>
        <end position="89"/>
    </location>
</feature>
<dbReference type="PANTHER" id="PTHR30204">
    <property type="entry name" value="REDOX-CYCLING DRUG-SENSING TRANSCRIPTIONAL ACTIVATOR SOXR"/>
    <property type="match status" value="1"/>
</dbReference>
<dbReference type="InterPro" id="IPR047057">
    <property type="entry name" value="MerR_fam"/>
</dbReference>
<accession>A0ABU2MTM2</accession>
<evidence type="ECO:0000313" key="4">
    <source>
        <dbReference type="Proteomes" id="UP001183246"/>
    </source>
</evidence>
<dbReference type="Pfam" id="PF13411">
    <property type="entry name" value="MerR_1"/>
    <property type="match status" value="1"/>
</dbReference>